<evidence type="ECO:0000256" key="10">
    <source>
        <dbReference type="ARBA" id="ARBA00022723"/>
    </source>
</evidence>
<keyword evidence="26" id="KW-1185">Reference proteome</keyword>
<evidence type="ECO:0000256" key="13">
    <source>
        <dbReference type="ARBA" id="ARBA00022840"/>
    </source>
</evidence>
<comment type="caution">
    <text evidence="24">Lacks conserved residue(s) required for the propagation of feature annotation.</text>
</comment>
<evidence type="ECO:0000256" key="4">
    <source>
        <dbReference type="ARBA" id="ARBA00017575"/>
    </source>
</evidence>
<dbReference type="GO" id="GO:0005524">
    <property type="term" value="F:ATP binding"/>
    <property type="evidence" value="ECO:0007669"/>
    <property type="project" value="UniProtKB-KW"/>
</dbReference>
<evidence type="ECO:0000256" key="20">
    <source>
        <dbReference type="PIRSR" id="PIRSR600829-1"/>
    </source>
</evidence>
<feature type="active site" description="Proton acceptor" evidence="20">
    <location>
        <position position="63"/>
    </location>
</feature>
<keyword evidence="5" id="KW-1003">Cell membrane</keyword>
<dbReference type="GO" id="GO:0006654">
    <property type="term" value="P:phosphatidic acid biosynthetic process"/>
    <property type="evidence" value="ECO:0007669"/>
    <property type="project" value="InterPro"/>
</dbReference>
<dbReference type="EC" id="2.7.1.107" evidence="3 24"/>
<comment type="function">
    <text evidence="24">Catalyzes the ATP-dependent phosphorylation of sn-l,2-diacylglycerol (DAG) to phosphatidic acid. Involved in the recycling of diacylglycerol produced as a by-product during membrane-derived oligosaccharide (MDO) biosynthesis.</text>
</comment>
<protein>
    <recommendedName>
        <fullName evidence="4 24">Diacylglycerol kinase</fullName>
        <ecNumber evidence="3 24">2.7.1.107</ecNumber>
    </recommendedName>
</protein>
<keyword evidence="9 24" id="KW-0812">Transmembrane</keyword>
<gene>
    <name evidence="25" type="ORF">C5L14_10095</name>
</gene>
<keyword evidence="12 24" id="KW-0418">Kinase</keyword>
<dbReference type="EMBL" id="PUEJ01000003">
    <property type="protein sequence ID" value="PRH88217.1"/>
    <property type="molecule type" value="Genomic_DNA"/>
</dbReference>
<name>A0A2S9QFT6_9HYPH</name>
<dbReference type="GO" id="GO:0046872">
    <property type="term" value="F:metal ion binding"/>
    <property type="evidence" value="ECO:0007669"/>
    <property type="project" value="UniProtKB-KW"/>
</dbReference>
<feature type="binding site" evidence="21">
    <location>
        <position position="49"/>
    </location>
    <ligand>
        <name>substrate</name>
    </ligand>
</feature>
<feature type="binding site" evidence="22">
    <location>
        <position position="22"/>
    </location>
    <ligand>
        <name>ATP</name>
        <dbReference type="ChEBI" id="CHEBI:30616"/>
    </ligand>
</feature>
<evidence type="ECO:0000256" key="7">
    <source>
        <dbReference type="ARBA" id="ARBA00022519"/>
    </source>
</evidence>
<keyword evidence="11 22" id="KW-0547">Nucleotide-binding</keyword>
<dbReference type="Proteomes" id="UP000237682">
    <property type="component" value="Unassembled WGS sequence"/>
</dbReference>
<keyword evidence="15 24" id="KW-1133">Transmembrane helix</keyword>
<dbReference type="OrthoDB" id="7595530at2"/>
<reference evidence="25 26" key="1">
    <citation type="submission" date="2018-02" db="EMBL/GenBank/DDBJ databases">
        <title>Whole genome sequencing of endophytic bacterium.</title>
        <authorList>
            <person name="Eedara R."/>
            <person name="Podile A.R."/>
        </authorList>
    </citation>
    <scope>NUCLEOTIDE SEQUENCE [LARGE SCALE GENOMIC DNA]</scope>
    <source>
        <strain evidence="25 26">RP1T</strain>
    </source>
</reference>
<evidence type="ECO:0000256" key="11">
    <source>
        <dbReference type="ARBA" id="ARBA00022741"/>
    </source>
</evidence>
<evidence type="ECO:0000256" key="23">
    <source>
        <dbReference type="PIRSR" id="PIRSR600829-4"/>
    </source>
</evidence>
<evidence type="ECO:0000256" key="21">
    <source>
        <dbReference type="PIRSR" id="PIRSR600829-2"/>
    </source>
</evidence>
<dbReference type="GO" id="GO:0004143">
    <property type="term" value="F:ATP-dependent diacylglycerol kinase activity"/>
    <property type="evidence" value="ECO:0007669"/>
    <property type="project" value="UniProtKB-EC"/>
</dbReference>
<feature type="binding site" evidence="23">
    <location>
        <position position="70"/>
    </location>
    <ligand>
        <name>a divalent metal cation</name>
        <dbReference type="ChEBI" id="CHEBI:60240"/>
    </ligand>
</feature>
<feature type="binding site" evidence="22">
    <location>
        <position position="3"/>
    </location>
    <ligand>
        <name>ATP</name>
        <dbReference type="ChEBI" id="CHEBI:30616"/>
    </ligand>
</feature>
<comment type="cofactor">
    <cofactor evidence="23">
        <name>Mg(2+)</name>
        <dbReference type="ChEBI" id="CHEBI:18420"/>
    </cofactor>
    <text evidence="23">Mn(2+), Zn(2+), Cd(2+) and Co(2+) support activity to lesser extents.</text>
</comment>
<keyword evidence="14 23" id="KW-0460">Magnesium</keyword>
<evidence type="ECO:0000256" key="9">
    <source>
        <dbReference type="ARBA" id="ARBA00022692"/>
    </source>
</evidence>
<evidence type="ECO:0000256" key="12">
    <source>
        <dbReference type="ARBA" id="ARBA00022777"/>
    </source>
</evidence>
<dbReference type="PANTHER" id="PTHR34299:SF1">
    <property type="entry name" value="DIACYLGLYCEROL KINASE"/>
    <property type="match status" value="1"/>
</dbReference>
<dbReference type="Pfam" id="PF01219">
    <property type="entry name" value="DAGK_prokar"/>
    <property type="match status" value="1"/>
</dbReference>
<dbReference type="CDD" id="cd14264">
    <property type="entry name" value="DAGK_IM"/>
    <property type="match status" value="1"/>
</dbReference>
<evidence type="ECO:0000256" key="8">
    <source>
        <dbReference type="ARBA" id="ARBA00022679"/>
    </source>
</evidence>
<dbReference type="RefSeq" id="WP_105861883.1">
    <property type="nucleotide sequence ID" value="NZ_PUEJ01000003.1"/>
</dbReference>
<keyword evidence="8 24" id="KW-0808">Transferase</keyword>
<feature type="binding site" evidence="23">
    <location>
        <position position="22"/>
    </location>
    <ligand>
        <name>a divalent metal cation</name>
        <dbReference type="ChEBI" id="CHEBI:60240"/>
    </ligand>
</feature>
<evidence type="ECO:0000313" key="26">
    <source>
        <dbReference type="Proteomes" id="UP000237682"/>
    </source>
</evidence>
<comment type="catalytic activity">
    <reaction evidence="24">
        <text>a 1,2-diacyl-sn-glycerol + ATP = a 1,2-diacyl-sn-glycero-3-phosphate + ADP + H(+)</text>
        <dbReference type="Rhea" id="RHEA:10272"/>
        <dbReference type="ChEBI" id="CHEBI:15378"/>
        <dbReference type="ChEBI" id="CHEBI:17815"/>
        <dbReference type="ChEBI" id="CHEBI:30616"/>
        <dbReference type="ChEBI" id="CHEBI:58608"/>
        <dbReference type="ChEBI" id="CHEBI:456216"/>
        <dbReference type="EC" id="2.7.1.107"/>
    </reaction>
</comment>
<dbReference type="GO" id="GO:0005886">
    <property type="term" value="C:plasma membrane"/>
    <property type="evidence" value="ECO:0007669"/>
    <property type="project" value="UniProtKB-SubCell"/>
</dbReference>
<feature type="binding site" evidence="21">
    <location>
        <position position="63"/>
    </location>
    <ligand>
        <name>substrate</name>
    </ligand>
</feature>
<evidence type="ECO:0000256" key="19">
    <source>
        <dbReference type="ARBA" id="ARBA00023264"/>
    </source>
</evidence>
<keyword evidence="16 24" id="KW-0443">Lipid metabolism</keyword>
<keyword evidence="19 24" id="KW-1208">Phospholipid metabolism</keyword>
<evidence type="ECO:0000256" key="14">
    <source>
        <dbReference type="ARBA" id="ARBA00022842"/>
    </source>
</evidence>
<keyword evidence="18" id="KW-0594">Phospholipid biosynthesis</keyword>
<comment type="similarity">
    <text evidence="2 24">Belongs to the bacterial diacylglycerol kinase family.</text>
</comment>
<proteinExistence type="inferred from homology"/>
<feature type="binding site" evidence="21">
    <location>
        <begin position="24"/>
        <end position="28"/>
    </location>
    <ligand>
        <name>substrate</name>
    </ligand>
</feature>
<keyword evidence="7 24" id="KW-0997">Cell inner membrane</keyword>
<evidence type="ECO:0000256" key="6">
    <source>
        <dbReference type="ARBA" id="ARBA00022516"/>
    </source>
</evidence>
<keyword evidence="17 24" id="KW-0472">Membrane</keyword>
<evidence type="ECO:0000256" key="17">
    <source>
        <dbReference type="ARBA" id="ARBA00023136"/>
    </source>
</evidence>
<dbReference type="InterPro" id="IPR036945">
    <property type="entry name" value="DAGK_sf"/>
</dbReference>
<keyword evidence="13 22" id="KW-0067">ATP-binding</keyword>
<evidence type="ECO:0000256" key="3">
    <source>
        <dbReference type="ARBA" id="ARBA00012133"/>
    </source>
</evidence>
<feature type="binding site" evidence="21">
    <location>
        <position position="3"/>
    </location>
    <ligand>
        <name>substrate</name>
    </ligand>
</feature>
<evidence type="ECO:0000256" key="5">
    <source>
        <dbReference type="ARBA" id="ARBA00022475"/>
    </source>
</evidence>
<keyword evidence="6" id="KW-0444">Lipid biosynthesis</keyword>
<feature type="binding site" evidence="22">
    <location>
        <position position="70"/>
    </location>
    <ligand>
        <name>ATP</name>
        <dbReference type="ChEBI" id="CHEBI:30616"/>
    </ligand>
</feature>
<organism evidence="25 26">
    <name type="scientific">Labrys okinawensis</name>
    <dbReference type="NCBI Taxonomy" id="346911"/>
    <lineage>
        <taxon>Bacteria</taxon>
        <taxon>Pseudomonadati</taxon>
        <taxon>Pseudomonadota</taxon>
        <taxon>Alphaproteobacteria</taxon>
        <taxon>Hyphomicrobiales</taxon>
        <taxon>Xanthobacteraceae</taxon>
        <taxon>Labrys</taxon>
    </lineage>
</organism>
<comment type="subcellular location">
    <subcellularLocation>
        <location evidence="1 24">Cell inner membrane</location>
        <topology evidence="1 24">Multi-pass membrane protein</topology>
    </subcellularLocation>
</comment>
<dbReference type="InterPro" id="IPR000829">
    <property type="entry name" value="DAGK"/>
</dbReference>
<accession>A0A2S9QFT6</accession>
<evidence type="ECO:0000313" key="25">
    <source>
        <dbReference type="EMBL" id="PRH88217.1"/>
    </source>
</evidence>
<feature type="binding site" evidence="22">
    <location>
        <begin position="88"/>
        <end position="89"/>
    </location>
    <ligand>
        <name>ATP</name>
        <dbReference type="ChEBI" id="CHEBI:30616"/>
    </ligand>
</feature>
<evidence type="ECO:0000256" key="18">
    <source>
        <dbReference type="ARBA" id="ARBA00023209"/>
    </source>
</evidence>
<evidence type="ECO:0000256" key="22">
    <source>
        <dbReference type="PIRSR" id="PIRSR600829-3"/>
    </source>
</evidence>
<evidence type="ECO:0000256" key="1">
    <source>
        <dbReference type="ARBA" id="ARBA00004429"/>
    </source>
</evidence>
<evidence type="ECO:0000256" key="2">
    <source>
        <dbReference type="ARBA" id="ARBA00005967"/>
    </source>
</evidence>
<sequence length="115" mass="12626">MERIVKAFFNSAAGLAHAVRYELAVRQEVVVLAVAVPASFFVTESWWKRLALIGVILLVLMVELLNTAIEALSDHVTPDRHPHIRIVKDLGSAAVFTALTLAGLTWILALAERLV</sequence>
<keyword evidence="10 23" id="KW-0479">Metal-binding</keyword>
<dbReference type="PANTHER" id="PTHR34299">
    <property type="entry name" value="DIACYLGLYCEROL KINASE"/>
    <property type="match status" value="1"/>
</dbReference>
<dbReference type="InterPro" id="IPR033718">
    <property type="entry name" value="DAGK_prok"/>
</dbReference>
<evidence type="ECO:0000256" key="16">
    <source>
        <dbReference type="ARBA" id="ARBA00023098"/>
    </source>
</evidence>
<dbReference type="AlphaFoldDB" id="A0A2S9QFT6"/>
<comment type="caution">
    <text evidence="25">The sequence shown here is derived from an EMBL/GenBank/DDBJ whole genome shotgun (WGS) entry which is preliminary data.</text>
</comment>
<feature type="binding site" evidence="21">
    <location>
        <position position="92"/>
    </location>
    <ligand>
        <name>substrate</name>
    </ligand>
</feature>
<feature type="transmembrane region" description="Helical" evidence="24">
    <location>
        <begin position="90"/>
        <end position="111"/>
    </location>
</feature>
<evidence type="ECO:0000256" key="24">
    <source>
        <dbReference type="RuleBase" id="RU363065"/>
    </source>
</evidence>
<dbReference type="Gene3D" id="1.10.287.3610">
    <property type="match status" value="1"/>
</dbReference>
<evidence type="ECO:0000256" key="15">
    <source>
        <dbReference type="ARBA" id="ARBA00022989"/>
    </source>
</evidence>
<feature type="transmembrane region" description="Helical" evidence="24">
    <location>
        <begin position="50"/>
        <end position="69"/>
    </location>
</feature>